<name>A0A5J4UND4_9EUKA</name>
<dbReference type="EMBL" id="SNRW01014127">
    <property type="protein sequence ID" value="KAA6371823.1"/>
    <property type="molecule type" value="Genomic_DNA"/>
</dbReference>
<accession>A0A5J4UND4</accession>
<sequence length="146" mass="16460">MFSKERISAADALNHEFFTGKQATNEVSDEAENLATMSQITKNYGNQSITQYDADLLFIIQLPEIHSIIGIDIEKDSIHIDSTDQINQSLTLDSDTDNTHQQSFEDKPPQSFFEFEQNISNPFSGANSLTKQTTVQITDKVQNKQK</sequence>
<organism evidence="1 2">
    <name type="scientific">Streblomastix strix</name>
    <dbReference type="NCBI Taxonomy" id="222440"/>
    <lineage>
        <taxon>Eukaryota</taxon>
        <taxon>Metamonada</taxon>
        <taxon>Preaxostyla</taxon>
        <taxon>Oxymonadida</taxon>
        <taxon>Streblomastigidae</taxon>
        <taxon>Streblomastix</taxon>
    </lineage>
</organism>
<proteinExistence type="predicted"/>
<evidence type="ECO:0000313" key="1">
    <source>
        <dbReference type="EMBL" id="KAA6371823.1"/>
    </source>
</evidence>
<dbReference type="Proteomes" id="UP000324800">
    <property type="component" value="Unassembled WGS sequence"/>
</dbReference>
<gene>
    <name evidence="1" type="ORF">EZS28_032650</name>
</gene>
<reference evidence="1 2" key="1">
    <citation type="submission" date="2019-03" db="EMBL/GenBank/DDBJ databases">
        <title>Single cell metagenomics reveals metabolic interactions within the superorganism composed of flagellate Streblomastix strix and complex community of Bacteroidetes bacteria on its surface.</title>
        <authorList>
            <person name="Treitli S.C."/>
            <person name="Kolisko M."/>
            <person name="Husnik F."/>
            <person name="Keeling P."/>
            <person name="Hampl V."/>
        </authorList>
    </citation>
    <scope>NUCLEOTIDE SEQUENCE [LARGE SCALE GENOMIC DNA]</scope>
    <source>
        <strain evidence="1">ST1C</strain>
    </source>
</reference>
<comment type="caution">
    <text evidence="1">The sequence shown here is derived from an EMBL/GenBank/DDBJ whole genome shotgun (WGS) entry which is preliminary data.</text>
</comment>
<evidence type="ECO:0008006" key="3">
    <source>
        <dbReference type="Google" id="ProtNLM"/>
    </source>
</evidence>
<evidence type="ECO:0000313" key="2">
    <source>
        <dbReference type="Proteomes" id="UP000324800"/>
    </source>
</evidence>
<protein>
    <recommendedName>
        <fullName evidence="3">Protein kinase domain-containing protein</fullName>
    </recommendedName>
</protein>
<dbReference type="AlphaFoldDB" id="A0A5J4UND4"/>